<reference evidence="3 4" key="1">
    <citation type="submission" date="2019-06" db="EMBL/GenBank/DDBJ databases">
        <title>Draft genome sequence of the filamentous fungus Phialemoniopsis curvata isolated from diesel fuel.</title>
        <authorList>
            <person name="Varaljay V.A."/>
            <person name="Lyon W.J."/>
            <person name="Crouch A.L."/>
            <person name="Drake C.E."/>
            <person name="Hollomon J.M."/>
            <person name="Nadeau L.J."/>
            <person name="Nunn H.S."/>
            <person name="Stevenson B.S."/>
            <person name="Bojanowski C.L."/>
            <person name="Crookes-Goodson W.J."/>
        </authorList>
    </citation>
    <scope>NUCLEOTIDE SEQUENCE [LARGE SCALE GENOMIC DNA]</scope>
    <source>
        <strain evidence="3 4">D216</strain>
    </source>
</reference>
<dbReference type="STRING" id="1093900.A0A507B885"/>
<dbReference type="Proteomes" id="UP000319257">
    <property type="component" value="Unassembled WGS sequence"/>
</dbReference>
<feature type="domain" description="FAD dependent oxidoreductase" evidence="2">
    <location>
        <begin position="51"/>
        <end position="434"/>
    </location>
</feature>
<dbReference type="Gene3D" id="3.30.9.10">
    <property type="entry name" value="D-Amino Acid Oxidase, subunit A, domain 2"/>
    <property type="match status" value="1"/>
</dbReference>
<dbReference type="InParanoid" id="A0A507B885"/>
<dbReference type="OrthoDB" id="429143at2759"/>
<dbReference type="PANTHER" id="PTHR13847">
    <property type="entry name" value="SARCOSINE DEHYDROGENASE-RELATED"/>
    <property type="match status" value="1"/>
</dbReference>
<dbReference type="Pfam" id="PF01266">
    <property type="entry name" value="DAO"/>
    <property type="match status" value="1"/>
</dbReference>
<protein>
    <recommendedName>
        <fullName evidence="2">FAD dependent oxidoreductase domain-containing protein</fullName>
    </recommendedName>
</protein>
<dbReference type="InterPro" id="IPR036188">
    <property type="entry name" value="FAD/NAD-bd_sf"/>
</dbReference>
<dbReference type="RefSeq" id="XP_030994561.1">
    <property type="nucleotide sequence ID" value="XM_031141395.1"/>
</dbReference>
<name>A0A507B885_9PEZI</name>
<feature type="region of interest" description="Disordered" evidence="1">
    <location>
        <begin position="1"/>
        <end position="22"/>
    </location>
</feature>
<evidence type="ECO:0000313" key="4">
    <source>
        <dbReference type="Proteomes" id="UP000319257"/>
    </source>
</evidence>
<evidence type="ECO:0000259" key="2">
    <source>
        <dbReference type="Pfam" id="PF01266"/>
    </source>
</evidence>
<proteinExistence type="predicted"/>
<dbReference type="GeneID" id="41974177"/>
<evidence type="ECO:0000313" key="3">
    <source>
        <dbReference type="EMBL" id="TPX12850.1"/>
    </source>
</evidence>
<accession>A0A507B885</accession>
<sequence>MADSLEDQSLPQQRVTSEYLPVQNSSQSIWQQEAAELAAWNPTSPIPQEADVVIIGAGYAGVATAYHLLKKIDESGGAQKRLSISIFDARGPCSGATGRNGGHLRPDLYGRIPTHMARSGVAAGSEIAAFEIANLRAIEKVIEEENIDCDLKLARVTDVWCNPEAAQRAKANYDVMVNLNLDYMKDVCFNMGEEAEEISGVKGARACASYTAGQLSAYKFIVSLLKSMVDAGRVDAHSHTPVTEILPAKEGGFLVKTPSGTVFARQVVHASNGYVAGLLPEYSRNIIPCKGVCCHIDVPQGAQRPPSLPGSYINRASDHMLSYLISRDNGSIVVGGKASMLTSRREQWYHNVDDGADIDGAKGFYSDYMQKTYRGWEESQAEITKIWTGVMGYSFDTNPHVGVVPGRPGQFILAGFNGHGMPVIFLAAQGLAALILSDETLTCHDVGVPRLFQTSRARIEVAQQYAEEDGDILGTGRAFSQATHSC</sequence>
<feature type="compositionally biased region" description="Polar residues" evidence="1">
    <location>
        <begin position="7"/>
        <end position="22"/>
    </location>
</feature>
<comment type="caution">
    <text evidence="3">The sequence shown here is derived from an EMBL/GenBank/DDBJ whole genome shotgun (WGS) entry which is preliminary data.</text>
</comment>
<dbReference type="Gene3D" id="3.50.50.60">
    <property type="entry name" value="FAD/NAD(P)-binding domain"/>
    <property type="match status" value="1"/>
</dbReference>
<dbReference type="GO" id="GO:0005737">
    <property type="term" value="C:cytoplasm"/>
    <property type="evidence" value="ECO:0007669"/>
    <property type="project" value="TreeGrafter"/>
</dbReference>
<dbReference type="AlphaFoldDB" id="A0A507B885"/>
<evidence type="ECO:0000256" key="1">
    <source>
        <dbReference type="SAM" id="MobiDB-lite"/>
    </source>
</evidence>
<dbReference type="PANTHER" id="PTHR13847:SF279">
    <property type="entry name" value="FAD DEPENDENT OXIDOREDUCTASE DOMAIN-CONTAINING PROTEIN-RELATED"/>
    <property type="match status" value="1"/>
</dbReference>
<gene>
    <name evidence="3" type="ORF">E0L32_006730</name>
</gene>
<dbReference type="SUPFAM" id="SSF51905">
    <property type="entry name" value="FAD/NAD(P)-binding domain"/>
    <property type="match status" value="1"/>
</dbReference>
<keyword evidence="4" id="KW-1185">Reference proteome</keyword>
<organism evidence="3 4">
    <name type="scientific">Thyridium curvatum</name>
    <dbReference type="NCBI Taxonomy" id="1093900"/>
    <lineage>
        <taxon>Eukaryota</taxon>
        <taxon>Fungi</taxon>
        <taxon>Dikarya</taxon>
        <taxon>Ascomycota</taxon>
        <taxon>Pezizomycotina</taxon>
        <taxon>Sordariomycetes</taxon>
        <taxon>Sordariomycetidae</taxon>
        <taxon>Thyridiales</taxon>
        <taxon>Thyridiaceae</taxon>
        <taxon>Thyridium</taxon>
    </lineage>
</organism>
<dbReference type="EMBL" id="SKBQ01000039">
    <property type="protein sequence ID" value="TPX12850.1"/>
    <property type="molecule type" value="Genomic_DNA"/>
</dbReference>
<dbReference type="InterPro" id="IPR006076">
    <property type="entry name" value="FAD-dep_OxRdtase"/>
</dbReference>